<sequence length="611" mass="68526">MVSKITPRRLPVTLLSGFLGSGKTTLLEHILKSEHGLKIAVIINDMSALNIDASLITHHKVTTTKEKLIQLQNGCICCTLRGDLLSELASLAKSGAFQYVVIESTGISEPMQVAETFTAEFSAALMEDQDGDSEAKNERDESETAILKEVIDLGGLHNLAHLDTTVTVVDAFNFFAEFETADFLSDRQKKGGEVVPEDDERTIADLMIDQLEFADVIIVNKISSVDNNTVARIRNVISSLNPRAKVLTTNYSKIDVREIINTNKFDFEQAATNAGWLRSLHEMTKRDGYGKEGSGKRLAPKPETEEYGISSFVYRRRRPFHPKRLYQLIHDKFVLCQFQVDDDDEEDEDAEEGDSGSSGEMEVDDNEWEDSDGSAMEEGEDDQEDNDDDFSKEIPPEQLIKNKKASPIFSSLIRSKGYIWLASRSLQHGEWSQAGVMLTIQGGGPWFCILEEAVWPDDPEVVANIKADFDGEWGDRRQELVFIGEHLDAKKVTEAFDECLLTNQEMAKWRRVMRNTSLDALTKEDKLCDLFEDGFESWPLFDDEDENEDGEEEETIAKDPTTNISEHKMADSSSSKHKHKSKAANKDEVGKHNGHNHTRPHGAARRSAVKS</sequence>
<keyword evidence="2" id="KW-1185">Reference proteome</keyword>
<gene>
    <name evidence="1" type="ORF">V1525DRAFT_412105</name>
</gene>
<dbReference type="EMBL" id="MU971451">
    <property type="protein sequence ID" value="KAK9234749.1"/>
    <property type="molecule type" value="Genomic_DNA"/>
</dbReference>
<reference evidence="2" key="1">
    <citation type="journal article" date="2024" name="Front. Bioeng. Biotechnol.">
        <title>Genome-scale model development and genomic sequencing of the oleaginous clade Lipomyces.</title>
        <authorList>
            <person name="Czajka J.J."/>
            <person name="Han Y."/>
            <person name="Kim J."/>
            <person name="Mondo S.J."/>
            <person name="Hofstad B.A."/>
            <person name="Robles A."/>
            <person name="Haridas S."/>
            <person name="Riley R."/>
            <person name="LaButti K."/>
            <person name="Pangilinan J."/>
            <person name="Andreopoulos W."/>
            <person name="Lipzen A."/>
            <person name="Yan J."/>
            <person name="Wang M."/>
            <person name="Ng V."/>
            <person name="Grigoriev I.V."/>
            <person name="Spatafora J.W."/>
            <person name="Magnuson J.K."/>
            <person name="Baker S.E."/>
            <person name="Pomraning K.R."/>
        </authorList>
    </citation>
    <scope>NUCLEOTIDE SEQUENCE [LARGE SCALE GENOMIC DNA]</scope>
    <source>
        <strain evidence="2">CBS 7786</strain>
    </source>
</reference>
<accession>A0ACC3SUF3</accession>
<protein>
    <submittedName>
        <fullName evidence="1">CobW/HypB/UreG, nucleotide-binding domain-containing protein</fullName>
    </submittedName>
</protein>
<organism evidence="1 2">
    <name type="scientific">Lipomyces kononenkoae</name>
    <name type="common">Yeast</name>
    <dbReference type="NCBI Taxonomy" id="34357"/>
    <lineage>
        <taxon>Eukaryota</taxon>
        <taxon>Fungi</taxon>
        <taxon>Dikarya</taxon>
        <taxon>Ascomycota</taxon>
        <taxon>Saccharomycotina</taxon>
        <taxon>Lipomycetes</taxon>
        <taxon>Lipomycetales</taxon>
        <taxon>Lipomycetaceae</taxon>
        <taxon>Lipomyces</taxon>
    </lineage>
</organism>
<evidence type="ECO:0000313" key="2">
    <source>
        <dbReference type="Proteomes" id="UP001433508"/>
    </source>
</evidence>
<dbReference type="Proteomes" id="UP001433508">
    <property type="component" value="Unassembled WGS sequence"/>
</dbReference>
<comment type="caution">
    <text evidence="1">The sequence shown here is derived from an EMBL/GenBank/DDBJ whole genome shotgun (WGS) entry which is preliminary data.</text>
</comment>
<proteinExistence type="predicted"/>
<name>A0ACC3SUF3_LIPKO</name>
<evidence type="ECO:0000313" key="1">
    <source>
        <dbReference type="EMBL" id="KAK9234749.1"/>
    </source>
</evidence>